<reference evidence="6 7" key="1">
    <citation type="submission" date="2019-04" db="EMBL/GenBank/DDBJ databases">
        <authorList>
            <consortium name="Wellcome Sanger Institute Data Sharing"/>
        </authorList>
    </citation>
    <scope>NUCLEOTIDE SEQUENCE [LARGE SCALE GENOMIC DNA]</scope>
</reference>
<reference evidence="6" key="2">
    <citation type="submission" date="2025-08" db="UniProtKB">
        <authorList>
            <consortium name="Ensembl"/>
        </authorList>
    </citation>
    <scope>IDENTIFICATION</scope>
</reference>
<proteinExistence type="inferred from homology"/>
<feature type="compositionally biased region" description="Basic and acidic residues" evidence="5">
    <location>
        <begin position="7"/>
        <end position="21"/>
    </location>
</feature>
<evidence type="ECO:0000256" key="4">
    <source>
        <dbReference type="SAM" id="Coils"/>
    </source>
</evidence>
<accession>A0A8C9S085</accession>
<reference evidence="6" key="3">
    <citation type="submission" date="2025-09" db="UniProtKB">
        <authorList>
            <consortium name="Ensembl"/>
        </authorList>
    </citation>
    <scope>IDENTIFICATION</scope>
</reference>
<feature type="region of interest" description="Disordered" evidence="5">
    <location>
        <begin position="111"/>
        <end position="161"/>
    </location>
</feature>
<feature type="region of interest" description="Disordered" evidence="5">
    <location>
        <begin position="75"/>
        <end position="97"/>
    </location>
</feature>
<dbReference type="GeneTree" id="ENSGT00390000013879"/>
<evidence type="ECO:0000313" key="6">
    <source>
        <dbReference type="Ensembl" id="ENSSFOP00015027058.2"/>
    </source>
</evidence>
<dbReference type="Ensembl" id="ENSSFOT00015027366.2">
    <property type="protein sequence ID" value="ENSSFOP00015027058.2"/>
    <property type="gene ID" value="ENSSFOG00015017389.2"/>
</dbReference>
<evidence type="ECO:0000256" key="1">
    <source>
        <dbReference type="ARBA" id="ARBA00010495"/>
    </source>
</evidence>
<name>A0A8C9S085_SCLFO</name>
<dbReference type="AlphaFoldDB" id="A0A8C9S085"/>
<evidence type="ECO:0000313" key="7">
    <source>
        <dbReference type="Proteomes" id="UP000694397"/>
    </source>
</evidence>
<dbReference type="Proteomes" id="UP000694397">
    <property type="component" value="Chromosome 15"/>
</dbReference>
<gene>
    <name evidence="6" type="primary">fsip1</name>
</gene>
<dbReference type="PANTHER" id="PTHR22012:SF2">
    <property type="entry name" value="FIBROUS SHEATH-INTERACTING PROTEIN 1"/>
    <property type="match status" value="1"/>
</dbReference>
<feature type="compositionally biased region" description="Polar residues" evidence="5">
    <location>
        <begin position="264"/>
        <end position="281"/>
    </location>
</feature>
<dbReference type="Pfam" id="PF15554">
    <property type="entry name" value="FSIP1"/>
    <property type="match status" value="1"/>
</dbReference>
<organism evidence="6 7">
    <name type="scientific">Scleropages formosus</name>
    <name type="common">Asian bonytongue</name>
    <name type="synonym">Osteoglossum formosum</name>
    <dbReference type="NCBI Taxonomy" id="113540"/>
    <lineage>
        <taxon>Eukaryota</taxon>
        <taxon>Metazoa</taxon>
        <taxon>Chordata</taxon>
        <taxon>Craniata</taxon>
        <taxon>Vertebrata</taxon>
        <taxon>Euteleostomi</taxon>
        <taxon>Actinopterygii</taxon>
        <taxon>Neopterygii</taxon>
        <taxon>Teleostei</taxon>
        <taxon>Osteoglossocephala</taxon>
        <taxon>Osteoglossomorpha</taxon>
        <taxon>Osteoglossiformes</taxon>
        <taxon>Osteoglossidae</taxon>
        <taxon>Scleropages</taxon>
    </lineage>
</organism>
<dbReference type="PANTHER" id="PTHR22012">
    <property type="entry name" value="FIBROUS SHEATH INTERACTING PROTEIN 1"/>
    <property type="match status" value="1"/>
</dbReference>
<dbReference type="InterPro" id="IPR026246">
    <property type="entry name" value="Fsip1"/>
</dbReference>
<sequence length="465" mass="51444">MDITRGSLDDISRPASSERSRAGSRVSSLSAQERVRCGQDSLGLLIVLSPETEPREQRGTLEEELCSAMDGSAGELMSRGSVEDGGHVSHSDGTIGGMTVQVEPVSFTRKVPLSERDCGDVTVPKKSGSPADSEDLLEGSDMGVSQADGSDEESEDSELQKAIKKMRELDEILALKISKEKELKKKGKKLHQKLLEELQELKTKQAAARADETENTRLFLALESASSHRPSEDEAFAPVFGTQVPDIQFDREVKHWDEGEKSQRNSTDSNRLIQDETTVGPSNGRHGLDRSKRKQDFVRKNIDLAREAGSQVLMTEGEKLRLAELLQDLDDNDDSDPTGDEEESLVLAVHRCAGGGYTPEPAELTRLRHIDSRLQLLLPVESFLSVRSSNLNHTLVQGPEAGQSSGRTWLPGEKVLQDTWEMRGQQARLREIEDQLERMGRDQNLDCADKPVFRKCFQSVITSVL</sequence>
<dbReference type="PRINTS" id="PR02075">
    <property type="entry name" value="FIBSHEATHIP1"/>
</dbReference>
<feature type="coiled-coil region" evidence="4">
    <location>
        <begin position="184"/>
        <end position="211"/>
    </location>
</feature>
<evidence type="ECO:0000256" key="3">
    <source>
        <dbReference type="ARBA" id="ARBA00023054"/>
    </source>
</evidence>
<protein>
    <recommendedName>
        <fullName evidence="2">Fibrous sheath-interacting protein 1</fullName>
    </recommendedName>
</protein>
<evidence type="ECO:0000256" key="2">
    <source>
        <dbReference type="ARBA" id="ARBA00019480"/>
    </source>
</evidence>
<keyword evidence="7" id="KW-1185">Reference proteome</keyword>
<evidence type="ECO:0000256" key="5">
    <source>
        <dbReference type="SAM" id="MobiDB-lite"/>
    </source>
</evidence>
<comment type="similarity">
    <text evidence="1">Belongs to the FSIP1 family.</text>
</comment>
<feature type="region of interest" description="Disordered" evidence="5">
    <location>
        <begin position="256"/>
        <end position="293"/>
    </location>
</feature>
<feature type="region of interest" description="Disordered" evidence="5">
    <location>
        <begin position="1"/>
        <end position="32"/>
    </location>
</feature>
<feature type="compositionally biased region" description="Basic and acidic residues" evidence="5">
    <location>
        <begin position="81"/>
        <end position="90"/>
    </location>
</feature>
<keyword evidence="3 4" id="KW-0175">Coiled coil</keyword>